<dbReference type="AlphaFoldDB" id="A0A198UE53"/>
<dbReference type="Pfam" id="PF05193">
    <property type="entry name" value="Peptidase_M16_C"/>
    <property type="match status" value="1"/>
</dbReference>
<dbReference type="PANTHER" id="PTHR11851">
    <property type="entry name" value="METALLOPROTEASE"/>
    <property type="match status" value="1"/>
</dbReference>
<protein>
    <submittedName>
        <fullName evidence="5">Peptidase, M16 family</fullName>
    </submittedName>
</protein>
<evidence type="ECO:0000256" key="2">
    <source>
        <dbReference type="SAM" id="SignalP"/>
    </source>
</evidence>
<accession>A0A198UE53</accession>
<name>A0A198UE53_MORCA</name>
<organism evidence="5 6">
    <name type="scientific">Moraxella catarrhalis</name>
    <name type="common">Branhamella catarrhalis</name>
    <dbReference type="NCBI Taxonomy" id="480"/>
    <lineage>
        <taxon>Bacteria</taxon>
        <taxon>Pseudomonadati</taxon>
        <taxon>Pseudomonadota</taxon>
        <taxon>Gammaproteobacteria</taxon>
        <taxon>Moraxellales</taxon>
        <taxon>Moraxellaceae</taxon>
        <taxon>Moraxella</taxon>
    </lineage>
</organism>
<evidence type="ECO:0000313" key="6">
    <source>
        <dbReference type="Proteomes" id="UP000078228"/>
    </source>
</evidence>
<dbReference type="InterPro" id="IPR050361">
    <property type="entry name" value="MPP/UQCRC_Complex"/>
</dbReference>
<dbReference type="GO" id="GO:0046872">
    <property type="term" value="F:metal ion binding"/>
    <property type="evidence" value="ECO:0007669"/>
    <property type="project" value="InterPro"/>
</dbReference>
<feature type="chain" id="PRO_5008279732" evidence="2">
    <location>
        <begin position="19"/>
        <end position="464"/>
    </location>
</feature>
<dbReference type="PROSITE" id="PS51257">
    <property type="entry name" value="PROKAR_LIPOPROTEIN"/>
    <property type="match status" value="1"/>
</dbReference>
<comment type="caution">
    <text evidence="5">The sequence shown here is derived from an EMBL/GenBank/DDBJ whole genome shotgun (WGS) entry which is preliminary data.</text>
</comment>
<dbReference type="EMBL" id="LXHC01000028">
    <property type="protein sequence ID" value="OAU94675.1"/>
    <property type="molecule type" value="Genomic_DNA"/>
</dbReference>
<dbReference type="Gene3D" id="3.30.830.10">
    <property type="entry name" value="Metalloenzyme, LuxS/M16 peptidase-like"/>
    <property type="match status" value="2"/>
</dbReference>
<proteinExistence type="inferred from homology"/>
<feature type="domain" description="Peptidase M16 C-terminal" evidence="4">
    <location>
        <begin position="209"/>
        <end position="393"/>
    </location>
</feature>
<evidence type="ECO:0000256" key="1">
    <source>
        <dbReference type="ARBA" id="ARBA00007261"/>
    </source>
</evidence>
<keyword evidence="2" id="KW-0732">Signal</keyword>
<evidence type="ECO:0000259" key="3">
    <source>
        <dbReference type="Pfam" id="PF00675"/>
    </source>
</evidence>
<reference evidence="5 6" key="1">
    <citation type="journal article" date="2016" name="Genome Biol. Evol.">
        <title>Comparative Genomic Analyses of the Moraxella catarrhalis Serosensitive and Seroresistant Lineages Demonstrate Their Independent Evolution.</title>
        <authorList>
            <person name="Earl J.P."/>
            <person name="de Vries S.P."/>
            <person name="Ahmed A."/>
            <person name="Powell E."/>
            <person name="Schultz M.P."/>
            <person name="Hermans P.W."/>
            <person name="Hill D.J."/>
            <person name="Zhou Z."/>
            <person name="Constantinidou C.I."/>
            <person name="Hu F.Z."/>
            <person name="Bootsma H.J."/>
            <person name="Ehrlich G.D."/>
        </authorList>
    </citation>
    <scope>NUCLEOTIDE SEQUENCE [LARGE SCALE GENOMIC DNA]</scope>
    <source>
        <strain evidence="5 6">Z7542</strain>
    </source>
</reference>
<gene>
    <name evidence="5" type="ORF">AO384_2032</name>
</gene>
<evidence type="ECO:0000259" key="4">
    <source>
        <dbReference type="Pfam" id="PF05193"/>
    </source>
</evidence>
<dbReference type="InterPro" id="IPR011765">
    <property type="entry name" value="Pept_M16_N"/>
</dbReference>
<dbReference type="Pfam" id="PF00675">
    <property type="entry name" value="Peptidase_M16"/>
    <property type="match status" value="1"/>
</dbReference>
<dbReference type="OrthoDB" id="9811314at2"/>
<feature type="domain" description="Peptidase M16 N-terminal" evidence="3">
    <location>
        <begin position="55"/>
        <end position="200"/>
    </location>
</feature>
<dbReference type="InterPro" id="IPR007863">
    <property type="entry name" value="Peptidase_M16_C"/>
</dbReference>
<evidence type="ECO:0000313" key="5">
    <source>
        <dbReference type="EMBL" id="OAU94675.1"/>
    </source>
</evidence>
<sequence length="464" mass="50898">MKLIPLAFAISAAIGLSACQSLTPIQDAASTTKPTSTQAKHHDIYTHTLDNGLKIIIKQDSRAPIVMTQIWYDVGSSDEPVGKGGISHFLEHMMFKDAKGISHDDYQRLISHFGGQTNAFTSDEFTAYYESLPANQFPLALQIEANRMNHLILTADEVATEKQVIKEERRLRTDDNPIAKAYEEFLAIAMPQSPMGRPVIGSMADIEGIDLQDLQNWYGKWYRPNNATLVLVGDITPDVAMPWIEKYFKDLTPSSLPKRANLNQPSHRGYTQAKSHQNVQVPSLIMGFNVPTLGSQNSQSTSEAHALSLLSDLADGGLSARFERQLIRNLQVLSSVSIHYDMLSKGDGSFTIIATPRDGVSLQDAEAAILAELNAITEGQITDDELSRSRSGLLSSLVFANDSIANQAISLGLLSTLGLPLETLHTLPQALDKISKSDIQAVGKKYITKDNLTTVYVLPNHTQQ</sequence>
<dbReference type="PANTHER" id="PTHR11851:SF49">
    <property type="entry name" value="MITOCHONDRIAL-PROCESSING PEPTIDASE SUBUNIT ALPHA"/>
    <property type="match status" value="1"/>
</dbReference>
<comment type="similarity">
    <text evidence="1">Belongs to the peptidase M16 family.</text>
</comment>
<keyword evidence="6" id="KW-1185">Reference proteome</keyword>
<dbReference type="SUPFAM" id="SSF63411">
    <property type="entry name" value="LuxS/MPP-like metallohydrolase"/>
    <property type="match status" value="2"/>
</dbReference>
<dbReference type="RefSeq" id="WP_064611561.1">
    <property type="nucleotide sequence ID" value="NZ_LXHB01000103.1"/>
</dbReference>
<feature type="signal peptide" evidence="2">
    <location>
        <begin position="1"/>
        <end position="18"/>
    </location>
</feature>
<dbReference type="Proteomes" id="UP000078228">
    <property type="component" value="Unassembled WGS sequence"/>
</dbReference>
<dbReference type="InterPro" id="IPR011249">
    <property type="entry name" value="Metalloenz_LuxS/M16"/>
</dbReference>
<dbReference type="PATRIC" id="fig|480.237.peg.254"/>